<keyword evidence="3 5" id="KW-1133">Transmembrane helix</keyword>
<reference evidence="6 7" key="1">
    <citation type="submission" date="2015-06" db="EMBL/GenBank/DDBJ databases">
        <title>Genome sequencing of Thermotogales isolates from hydrothermal vents.</title>
        <authorList>
            <person name="Haverkamp T.H."/>
            <person name="Kublanov I.V."/>
            <person name="Nesbo C.L."/>
        </authorList>
    </citation>
    <scope>NUCLEOTIDE SEQUENCE [LARGE SCALE GENOMIC DNA]</scope>
    <source>
        <strain evidence="7">ik275mar</strain>
    </source>
</reference>
<dbReference type="EMBL" id="LBFC01000003">
    <property type="protein sequence ID" value="ONN27933.1"/>
    <property type="molecule type" value="Genomic_DNA"/>
</dbReference>
<feature type="transmembrane region" description="Helical" evidence="5">
    <location>
        <begin position="217"/>
        <end position="243"/>
    </location>
</feature>
<accession>A0ABX3IJB5</accession>
<comment type="caution">
    <text evidence="6">The sequence shown here is derived from an EMBL/GenBank/DDBJ whole genome shotgun (WGS) entry which is preliminary data.</text>
</comment>
<dbReference type="PANTHER" id="PTHR33514">
    <property type="entry name" value="PROTEIN ABCI12, CHLOROPLASTIC"/>
    <property type="match status" value="1"/>
</dbReference>
<evidence type="ECO:0000256" key="1">
    <source>
        <dbReference type="ARBA" id="ARBA00004141"/>
    </source>
</evidence>
<keyword evidence="4 5" id="KW-0472">Membrane</keyword>
<dbReference type="InterPro" id="IPR003339">
    <property type="entry name" value="ABC/ECF_trnsptr_transmembrane"/>
</dbReference>
<dbReference type="CDD" id="cd16914">
    <property type="entry name" value="EcfT"/>
    <property type="match status" value="1"/>
</dbReference>
<evidence type="ECO:0000256" key="4">
    <source>
        <dbReference type="ARBA" id="ARBA00023136"/>
    </source>
</evidence>
<dbReference type="Pfam" id="PF02361">
    <property type="entry name" value="CbiQ"/>
    <property type="match status" value="1"/>
</dbReference>
<feature type="transmembrane region" description="Helical" evidence="5">
    <location>
        <begin position="40"/>
        <end position="59"/>
    </location>
</feature>
<sequence>MKFAFGRYVPGNSIIHALDPRTKIISSFVLVSAVLFVQNLTGYLIFFFVFLLISFLSNIRFTLYLRSVKNMWFLILFASVVQYFVSGLEMSIFIALRLAFVVLFASFLTFTTSPLLISRGLSDLLKFFGVKKRYRDDFGMIMTISFRFIPILFDEVDRIIKAQIARGAKFDQKGLKYKLQAIIVIIVPLLVSSIRKAEEISIALQARKYGLFERKSYYKLCWSIRDTLFLIFSISILIFILVFKL</sequence>
<feature type="transmembrane region" description="Helical" evidence="5">
    <location>
        <begin position="94"/>
        <end position="117"/>
    </location>
</feature>
<comment type="subcellular location">
    <subcellularLocation>
        <location evidence="1">Membrane</location>
        <topology evidence="1">Multi-pass membrane protein</topology>
    </subcellularLocation>
</comment>
<keyword evidence="2 5" id="KW-0812">Transmembrane</keyword>
<dbReference type="RefSeq" id="WP_077197744.1">
    <property type="nucleotide sequence ID" value="NZ_LBFC01000003.1"/>
</dbReference>
<proteinExistence type="predicted"/>
<evidence type="ECO:0000313" key="6">
    <source>
        <dbReference type="EMBL" id="ONN27933.1"/>
    </source>
</evidence>
<evidence type="ECO:0000313" key="7">
    <source>
        <dbReference type="Proteomes" id="UP000242616"/>
    </source>
</evidence>
<evidence type="ECO:0000256" key="3">
    <source>
        <dbReference type="ARBA" id="ARBA00022989"/>
    </source>
</evidence>
<protein>
    <submittedName>
        <fullName evidence="6">Cobalt transporter</fullName>
    </submittedName>
</protein>
<evidence type="ECO:0000256" key="5">
    <source>
        <dbReference type="SAM" id="Phobius"/>
    </source>
</evidence>
<name>A0ABX3IJB5_9BACT</name>
<gene>
    <name evidence="6" type="ORF">XJ44_00725</name>
</gene>
<keyword evidence="7" id="KW-1185">Reference proteome</keyword>
<dbReference type="PANTHER" id="PTHR33514:SF13">
    <property type="entry name" value="PROTEIN ABCI12, CHLOROPLASTIC"/>
    <property type="match status" value="1"/>
</dbReference>
<feature type="transmembrane region" description="Helical" evidence="5">
    <location>
        <begin position="71"/>
        <end position="88"/>
    </location>
</feature>
<evidence type="ECO:0000256" key="2">
    <source>
        <dbReference type="ARBA" id="ARBA00022692"/>
    </source>
</evidence>
<organism evidence="6 7">
    <name type="scientific">Thermosipho affectus</name>
    <dbReference type="NCBI Taxonomy" id="660294"/>
    <lineage>
        <taxon>Bacteria</taxon>
        <taxon>Thermotogati</taxon>
        <taxon>Thermotogota</taxon>
        <taxon>Thermotogae</taxon>
        <taxon>Thermotogales</taxon>
        <taxon>Fervidobacteriaceae</taxon>
        <taxon>Thermosipho</taxon>
    </lineage>
</organism>
<dbReference type="Proteomes" id="UP000242616">
    <property type="component" value="Unassembled WGS sequence"/>
</dbReference>